<keyword evidence="4" id="KW-1185">Reference proteome</keyword>
<dbReference type="Proteomes" id="UP000604825">
    <property type="component" value="Unassembled WGS sequence"/>
</dbReference>
<evidence type="ECO:0000256" key="1">
    <source>
        <dbReference type="SAM" id="Coils"/>
    </source>
</evidence>
<proteinExistence type="predicted"/>
<sequence length="136" mass="14716">MVKQKEDSYQEVGVRHGEGPDAGAISVFCLYVEQLENSRLKVSQLEQELRRARQQVVMQMALGGLNSMVLTPTTVAFSVPTNTEKIVKAAAEHRDGWTGGDVGGNKASISFGDSAAMDMPSHEGNKSDSLVLYAEE</sequence>
<evidence type="ECO:0000313" key="3">
    <source>
        <dbReference type="EMBL" id="CAD6229615.1"/>
    </source>
</evidence>
<gene>
    <name evidence="3" type="ORF">NCGR_LOCUS20129</name>
</gene>
<keyword evidence="1" id="KW-0175">Coiled coil</keyword>
<evidence type="ECO:0000313" key="4">
    <source>
        <dbReference type="Proteomes" id="UP000604825"/>
    </source>
</evidence>
<feature type="region of interest" description="Disordered" evidence="2">
    <location>
        <begin position="114"/>
        <end position="136"/>
    </location>
</feature>
<dbReference type="AlphaFoldDB" id="A0A811NRF7"/>
<protein>
    <submittedName>
        <fullName evidence="3">Uncharacterized protein</fullName>
    </submittedName>
</protein>
<comment type="caution">
    <text evidence="3">The sequence shown here is derived from an EMBL/GenBank/DDBJ whole genome shotgun (WGS) entry which is preliminary data.</text>
</comment>
<feature type="coiled-coil region" evidence="1">
    <location>
        <begin position="35"/>
        <end position="62"/>
    </location>
</feature>
<dbReference type="EMBL" id="CAJGYO010000005">
    <property type="protein sequence ID" value="CAD6229615.1"/>
    <property type="molecule type" value="Genomic_DNA"/>
</dbReference>
<organism evidence="3 4">
    <name type="scientific">Miscanthus lutarioriparius</name>
    <dbReference type="NCBI Taxonomy" id="422564"/>
    <lineage>
        <taxon>Eukaryota</taxon>
        <taxon>Viridiplantae</taxon>
        <taxon>Streptophyta</taxon>
        <taxon>Embryophyta</taxon>
        <taxon>Tracheophyta</taxon>
        <taxon>Spermatophyta</taxon>
        <taxon>Magnoliopsida</taxon>
        <taxon>Liliopsida</taxon>
        <taxon>Poales</taxon>
        <taxon>Poaceae</taxon>
        <taxon>PACMAD clade</taxon>
        <taxon>Panicoideae</taxon>
        <taxon>Andropogonodae</taxon>
        <taxon>Andropogoneae</taxon>
        <taxon>Saccharinae</taxon>
        <taxon>Miscanthus</taxon>
    </lineage>
</organism>
<accession>A0A811NRF7</accession>
<name>A0A811NRF7_9POAL</name>
<reference evidence="3" key="1">
    <citation type="submission" date="2020-10" db="EMBL/GenBank/DDBJ databases">
        <authorList>
            <person name="Han B."/>
            <person name="Lu T."/>
            <person name="Zhao Q."/>
            <person name="Huang X."/>
            <person name="Zhao Y."/>
        </authorList>
    </citation>
    <scope>NUCLEOTIDE SEQUENCE</scope>
</reference>
<evidence type="ECO:0000256" key="2">
    <source>
        <dbReference type="SAM" id="MobiDB-lite"/>
    </source>
</evidence>